<gene>
    <name evidence="1" type="ORF">GCM10022222_20380</name>
</gene>
<dbReference type="PANTHER" id="PTHR30007:SF1">
    <property type="entry name" value="BLR1914 PROTEIN"/>
    <property type="match status" value="1"/>
</dbReference>
<proteinExistence type="predicted"/>
<sequence length="115" mass="13411">MSCRGGWCRTGCGTTAQKTGQTARRRAYDLPALRDWLRQHRIFPRIARKGIESAEKLGKHRWVIECTIAWTTGYRRLTIRYERNPSHYLAFRTLGAAITRYKNSPSETRSKTHML</sequence>
<protein>
    <recommendedName>
        <fullName evidence="3">Transposase</fullName>
    </recommendedName>
</protein>
<evidence type="ECO:0008006" key="3">
    <source>
        <dbReference type="Google" id="ProtNLM"/>
    </source>
</evidence>
<dbReference type="PANTHER" id="PTHR30007">
    <property type="entry name" value="PHP DOMAIN PROTEIN"/>
    <property type="match status" value="1"/>
</dbReference>
<name>A0ABP6VMN8_9PSEU</name>
<dbReference type="EMBL" id="BAAAZN010000003">
    <property type="protein sequence ID" value="GAA3536577.1"/>
    <property type="molecule type" value="Genomic_DNA"/>
</dbReference>
<evidence type="ECO:0000313" key="1">
    <source>
        <dbReference type="EMBL" id="GAA3536577.1"/>
    </source>
</evidence>
<organism evidence="1 2">
    <name type="scientific">Amycolatopsis ultiminotia</name>
    <dbReference type="NCBI Taxonomy" id="543629"/>
    <lineage>
        <taxon>Bacteria</taxon>
        <taxon>Bacillati</taxon>
        <taxon>Actinomycetota</taxon>
        <taxon>Actinomycetes</taxon>
        <taxon>Pseudonocardiales</taxon>
        <taxon>Pseudonocardiaceae</taxon>
        <taxon>Amycolatopsis</taxon>
    </lineage>
</organism>
<reference evidence="2" key="1">
    <citation type="journal article" date="2019" name="Int. J. Syst. Evol. Microbiol.">
        <title>The Global Catalogue of Microorganisms (GCM) 10K type strain sequencing project: providing services to taxonomists for standard genome sequencing and annotation.</title>
        <authorList>
            <consortium name="The Broad Institute Genomics Platform"/>
            <consortium name="The Broad Institute Genome Sequencing Center for Infectious Disease"/>
            <person name="Wu L."/>
            <person name="Ma J."/>
        </authorList>
    </citation>
    <scope>NUCLEOTIDE SEQUENCE [LARGE SCALE GENOMIC DNA]</scope>
    <source>
        <strain evidence="2">JCM 16898</strain>
    </source>
</reference>
<keyword evidence="2" id="KW-1185">Reference proteome</keyword>
<accession>A0ABP6VMN8</accession>
<evidence type="ECO:0000313" key="2">
    <source>
        <dbReference type="Proteomes" id="UP001500689"/>
    </source>
</evidence>
<comment type="caution">
    <text evidence="1">The sequence shown here is derived from an EMBL/GenBank/DDBJ whole genome shotgun (WGS) entry which is preliminary data.</text>
</comment>
<dbReference type="Proteomes" id="UP001500689">
    <property type="component" value="Unassembled WGS sequence"/>
</dbReference>